<evidence type="ECO:0000256" key="1">
    <source>
        <dbReference type="ARBA" id="ARBA00022737"/>
    </source>
</evidence>
<comment type="caution">
    <text evidence="4">The sequence shown here is derived from an EMBL/GenBank/DDBJ whole genome shotgun (WGS) entry which is preliminary data.</text>
</comment>
<keyword evidence="1" id="KW-0677">Repeat</keyword>
<protein>
    <recommendedName>
        <fullName evidence="3">RRM domain-containing protein</fullName>
    </recommendedName>
</protein>
<evidence type="ECO:0000313" key="5">
    <source>
        <dbReference type="Proteomes" id="UP000178187"/>
    </source>
</evidence>
<accession>A0A1G1L220</accession>
<dbReference type="InterPro" id="IPR000504">
    <property type="entry name" value="RRM_dom"/>
</dbReference>
<dbReference type="GO" id="GO:0003723">
    <property type="term" value="F:RNA binding"/>
    <property type="evidence" value="ECO:0007669"/>
    <property type="project" value="UniProtKB-KW"/>
</dbReference>
<dbReference type="InterPro" id="IPR012677">
    <property type="entry name" value="Nucleotide-bd_a/b_plait_sf"/>
</dbReference>
<dbReference type="InterPro" id="IPR035979">
    <property type="entry name" value="RBD_domain_sf"/>
</dbReference>
<organism evidence="4 5">
    <name type="scientific">Candidatus Danuiimicrobium aquiferis</name>
    <dbReference type="NCBI Taxonomy" id="1801832"/>
    <lineage>
        <taxon>Bacteria</taxon>
        <taxon>Pseudomonadati</taxon>
        <taxon>Candidatus Omnitrophota</taxon>
        <taxon>Candidatus Danuiimicrobium</taxon>
    </lineage>
</organism>
<dbReference type="Proteomes" id="UP000178187">
    <property type="component" value="Unassembled WGS sequence"/>
</dbReference>
<dbReference type="PANTHER" id="PTHR23236">
    <property type="entry name" value="EUKARYOTIC TRANSLATION INITIATION FACTOR 4B/4H"/>
    <property type="match status" value="1"/>
</dbReference>
<gene>
    <name evidence="4" type="ORF">A3G33_10100</name>
</gene>
<dbReference type="SUPFAM" id="SSF54928">
    <property type="entry name" value="RNA-binding domain, RBD"/>
    <property type="match status" value="1"/>
</dbReference>
<dbReference type="Gene3D" id="3.30.70.330">
    <property type="match status" value="1"/>
</dbReference>
<dbReference type="SMART" id="SM00360">
    <property type="entry name" value="RRM"/>
    <property type="match status" value="1"/>
</dbReference>
<keyword evidence="2" id="KW-0694">RNA-binding</keyword>
<sequence>MQTRIFVGNLNFKVTNEDLKQLFESVGSVDSVTLIRDRWSGKPKGYAFVEMVDSESAQKAIELNGHEMMGRSIVVAFANPKDQGKKFRKGGRYDRFRDRKPRNRSPFREKKNLWEKIVSFFTGGRS</sequence>
<name>A0A1G1L220_9BACT</name>
<dbReference type="PROSITE" id="PS50102">
    <property type="entry name" value="RRM"/>
    <property type="match status" value="1"/>
</dbReference>
<evidence type="ECO:0000313" key="4">
    <source>
        <dbReference type="EMBL" id="OGW99174.1"/>
    </source>
</evidence>
<dbReference type="PANTHER" id="PTHR23236:SF119">
    <property type="entry name" value="NUCLEAR RNA-BINDING PROTEIN SART-3"/>
    <property type="match status" value="1"/>
</dbReference>
<evidence type="ECO:0000256" key="2">
    <source>
        <dbReference type="ARBA" id="ARBA00022884"/>
    </source>
</evidence>
<reference evidence="4 5" key="1">
    <citation type="journal article" date="2016" name="Nat. Commun.">
        <title>Thousands of microbial genomes shed light on interconnected biogeochemical processes in an aquifer system.</title>
        <authorList>
            <person name="Anantharaman K."/>
            <person name="Brown C.T."/>
            <person name="Hug L.A."/>
            <person name="Sharon I."/>
            <person name="Castelle C.J."/>
            <person name="Probst A.J."/>
            <person name="Thomas B.C."/>
            <person name="Singh A."/>
            <person name="Wilkins M.J."/>
            <person name="Karaoz U."/>
            <person name="Brodie E.L."/>
            <person name="Williams K.H."/>
            <person name="Hubbard S.S."/>
            <person name="Banfield J.F."/>
        </authorList>
    </citation>
    <scope>NUCLEOTIDE SEQUENCE [LARGE SCALE GENOMIC DNA]</scope>
</reference>
<proteinExistence type="predicted"/>
<feature type="domain" description="RRM" evidence="3">
    <location>
        <begin position="3"/>
        <end position="80"/>
    </location>
</feature>
<dbReference type="EMBL" id="MHFR01000013">
    <property type="protein sequence ID" value="OGW99174.1"/>
    <property type="molecule type" value="Genomic_DNA"/>
</dbReference>
<evidence type="ECO:0000259" key="3">
    <source>
        <dbReference type="PROSITE" id="PS50102"/>
    </source>
</evidence>
<dbReference type="AlphaFoldDB" id="A0A1G1L220"/>
<dbReference type="Pfam" id="PF00076">
    <property type="entry name" value="RRM_1"/>
    <property type="match status" value="1"/>
</dbReference>